<evidence type="ECO:0000256" key="1">
    <source>
        <dbReference type="SAM" id="MobiDB-lite"/>
    </source>
</evidence>
<organism evidence="2">
    <name type="scientific">Ulva partita</name>
    <dbReference type="NCBI Taxonomy" id="1605170"/>
    <lineage>
        <taxon>Eukaryota</taxon>
        <taxon>Viridiplantae</taxon>
        <taxon>Chlorophyta</taxon>
        <taxon>core chlorophytes</taxon>
        <taxon>Ulvophyceae</taxon>
        <taxon>OUU clade</taxon>
        <taxon>Ulvales</taxon>
        <taxon>Ulvaceae</taxon>
        <taxon>Ulva</taxon>
    </lineage>
</organism>
<feature type="compositionally biased region" description="Low complexity" evidence="1">
    <location>
        <begin position="100"/>
        <end position="115"/>
    </location>
</feature>
<gene>
    <name evidence="2" type="primary">5479f</name>
</gene>
<sequence length="160" mass="16360">MPRSTSVLLWLVSQSRRTRTSGSAPLSMTWDTRGVTMPLAFRDATSRGEPLPASAAGAAPSSPCCRLDSDALSRDRVSVCARLRDASEGGCLAAGRSTDSSRLSDSGVGSSSSSGIATNGRLGAMMWGLECKAFNAVDPPSFATRRGSIGASSVGLATAS</sequence>
<name>A0A1C9ZS51_9CHLO</name>
<evidence type="ECO:0000313" key="2">
    <source>
        <dbReference type="EMBL" id="BAV58368.1"/>
    </source>
</evidence>
<reference evidence="2" key="1">
    <citation type="submission" date="2015-10" db="EMBL/GenBank/DDBJ databases">
        <title>Evolution of the mating-type locus in an isomorphic haploid-diploid life cycle and isogamy.</title>
        <authorList>
            <person name="Yamazaki T."/>
            <person name="Suzuki R."/>
            <person name="Ichihara K."/>
            <person name="Toyoda A."/>
            <person name="Kuwano K."/>
            <person name="Kawano S."/>
        </authorList>
    </citation>
    <scope>NUCLEOTIDE SEQUENCE</scope>
    <source>
        <strain evidence="2">MGEC-1</strain>
    </source>
</reference>
<dbReference type="AlphaFoldDB" id="A0A1C9ZS51"/>
<accession>A0A1C9ZS51</accession>
<protein>
    <submittedName>
        <fullName evidence="2">Uncharacterized protein</fullName>
    </submittedName>
</protein>
<feature type="region of interest" description="Disordered" evidence="1">
    <location>
        <begin position="94"/>
        <end position="115"/>
    </location>
</feature>
<dbReference type="EMBL" id="LC088680">
    <property type="protein sequence ID" value="BAV58368.1"/>
    <property type="molecule type" value="mRNA"/>
</dbReference>
<proteinExistence type="evidence at transcript level"/>